<dbReference type="KEGG" id="mpp:MICPUCDRAFT_53047"/>
<dbReference type="RefSeq" id="XP_003063218.1">
    <property type="nucleotide sequence ID" value="XM_003063172.1"/>
</dbReference>
<name>C1N5U8_MICPC</name>
<reference evidence="2 3" key="1">
    <citation type="journal article" date="2009" name="Science">
        <title>Green evolution and dynamic adaptations revealed by genomes of the marine picoeukaryotes Micromonas.</title>
        <authorList>
            <person name="Worden A.Z."/>
            <person name="Lee J.H."/>
            <person name="Mock T."/>
            <person name="Rouze P."/>
            <person name="Simmons M.P."/>
            <person name="Aerts A.L."/>
            <person name="Allen A.E."/>
            <person name="Cuvelier M.L."/>
            <person name="Derelle E."/>
            <person name="Everett M.V."/>
            <person name="Foulon E."/>
            <person name="Grimwood J."/>
            <person name="Gundlach H."/>
            <person name="Henrissat B."/>
            <person name="Napoli C."/>
            <person name="McDonald S.M."/>
            <person name="Parker M.S."/>
            <person name="Rombauts S."/>
            <person name="Salamov A."/>
            <person name="Von Dassow P."/>
            <person name="Badger J.H."/>
            <person name="Coutinho P.M."/>
            <person name="Demir E."/>
            <person name="Dubchak I."/>
            <person name="Gentemann C."/>
            <person name="Eikrem W."/>
            <person name="Gready J.E."/>
            <person name="John U."/>
            <person name="Lanier W."/>
            <person name="Lindquist E.A."/>
            <person name="Lucas S."/>
            <person name="Mayer K.F."/>
            <person name="Moreau H."/>
            <person name="Not F."/>
            <person name="Otillar R."/>
            <person name="Panaud O."/>
            <person name="Pangilinan J."/>
            <person name="Paulsen I."/>
            <person name="Piegu B."/>
            <person name="Poliakov A."/>
            <person name="Robbens S."/>
            <person name="Schmutz J."/>
            <person name="Toulza E."/>
            <person name="Wyss T."/>
            <person name="Zelensky A."/>
            <person name="Zhou K."/>
            <person name="Armbrust E.V."/>
            <person name="Bhattacharya D."/>
            <person name="Goodenough U.W."/>
            <person name="Van de Peer Y."/>
            <person name="Grigoriev I.V."/>
        </authorList>
    </citation>
    <scope>NUCLEOTIDE SEQUENCE [LARGE SCALE GENOMIC DNA]</scope>
    <source>
        <strain evidence="2 3">CCMP1545</strain>
    </source>
</reference>
<gene>
    <name evidence="2" type="ORF">MICPUCDRAFT_53047</name>
</gene>
<feature type="region of interest" description="Disordered" evidence="1">
    <location>
        <begin position="61"/>
        <end position="83"/>
    </location>
</feature>
<feature type="compositionally biased region" description="Basic and acidic residues" evidence="1">
    <location>
        <begin position="195"/>
        <end position="231"/>
    </location>
</feature>
<dbReference type="GeneID" id="9688658"/>
<accession>C1N5U8</accession>
<evidence type="ECO:0000313" key="2">
    <source>
        <dbReference type="EMBL" id="EEH52354.1"/>
    </source>
</evidence>
<evidence type="ECO:0000313" key="3">
    <source>
        <dbReference type="Proteomes" id="UP000001876"/>
    </source>
</evidence>
<protein>
    <submittedName>
        <fullName evidence="2">Predicted protein</fullName>
    </submittedName>
</protein>
<feature type="region of interest" description="Disordered" evidence="1">
    <location>
        <begin position="181"/>
        <end position="245"/>
    </location>
</feature>
<dbReference type="AlphaFoldDB" id="C1N5U8"/>
<dbReference type="EMBL" id="GG663748">
    <property type="protein sequence ID" value="EEH52354.1"/>
    <property type="molecule type" value="Genomic_DNA"/>
</dbReference>
<evidence type="ECO:0000256" key="1">
    <source>
        <dbReference type="SAM" id="MobiDB-lite"/>
    </source>
</evidence>
<organism evidence="3">
    <name type="scientific">Micromonas pusilla (strain CCMP1545)</name>
    <name type="common">Picoplanktonic green alga</name>
    <dbReference type="NCBI Taxonomy" id="564608"/>
    <lineage>
        <taxon>Eukaryota</taxon>
        <taxon>Viridiplantae</taxon>
        <taxon>Chlorophyta</taxon>
        <taxon>Mamiellophyceae</taxon>
        <taxon>Mamiellales</taxon>
        <taxon>Mamiellaceae</taxon>
        <taxon>Micromonas</taxon>
    </lineage>
</organism>
<proteinExistence type="predicted"/>
<sequence>MDNYPEVASVEAKLRALDAADARCATETAPHTLVPIRPRSRGERRSLRTLPGVSLRSSLAFNPRPRRLSTPSDAYELHPPSLPSKEKRRLLEANKAPGDAWREDGLADVAFDVVEETEEERRGAGAAAPASAPASLRCLRVTFALKSATEPGAPVKCAQCGVAKPPSGFAAHQYKRAEFWASKGKNPNPNPPGGGDRDPDADDACHWDERGDGGGDRSWIRGTRRWEKDNRGGGGEDGGGEDGGGEAAVAAAAAARKRNRRGARCLECVAADPRVAQHKRDVERNEADASRVTCAACSVKFGGRNALFRHVASGPCREKLEAMGW</sequence>
<keyword evidence="3" id="KW-1185">Reference proteome</keyword>
<dbReference type="Proteomes" id="UP000001876">
    <property type="component" value="Unassembled WGS sequence"/>
</dbReference>
<dbReference type="OrthoDB" id="2124888at2759"/>